<evidence type="ECO:0008006" key="3">
    <source>
        <dbReference type="Google" id="ProtNLM"/>
    </source>
</evidence>
<dbReference type="GO" id="GO:0005829">
    <property type="term" value="C:cytosol"/>
    <property type="evidence" value="ECO:0007669"/>
    <property type="project" value="TreeGrafter"/>
</dbReference>
<comment type="caution">
    <text evidence="1">The sequence shown here is derived from an EMBL/GenBank/DDBJ whole genome shotgun (WGS) entry which is preliminary data.</text>
</comment>
<dbReference type="PANTHER" id="PTHR43393">
    <property type="entry name" value="CYTOKININ RIBOSIDE 5'-MONOPHOSPHATE PHOSPHORIBOHYDROLASE"/>
    <property type="match status" value="1"/>
</dbReference>
<gene>
    <name evidence="1" type="ORF">A2113_02935</name>
</gene>
<sequence length="196" mass="21272">MSFKICVSGAAEGDCLNPETIEKAEKVGEAIAKSGAVLVTGATTGIPHAAAKGAKKENGISIGFSPAASRADHMKRYHLPVNYLDLIVYTGFGYSGRNLILTRSADAVIIICGRIGTLNEFTVAFEDRKPIGILEGSGGMADEIEDITRIAHKHQCQVLYESNPKKIVEGLIEDLKERYKEDREKLTPVRTIENPE</sequence>
<proteinExistence type="predicted"/>
<dbReference type="SUPFAM" id="SSF102405">
    <property type="entry name" value="MCP/YpsA-like"/>
    <property type="match status" value="1"/>
</dbReference>
<evidence type="ECO:0000313" key="2">
    <source>
        <dbReference type="Proteomes" id="UP000176299"/>
    </source>
</evidence>
<name>A0A1G1W0F4_9BACT</name>
<dbReference type="STRING" id="1802591.A2113_02935"/>
<organism evidence="1 2">
    <name type="scientific">Candidatus Woykebacteria bacterium GWA1_44_8</name>
    <dbReference type="NCBI Taxonomy" id="1802591"/>
    <lineage>
        <taxon>Bacteria</taxon>
        <taxon>Candidatus Woykeibacteriota</taxon>
    </lineage>
</organism>
<dbReference type="Proteomes" id="UP000176299">
    <property type="component" value="Unassembled WGS sequence"/>
</dbReference>
<evidence type="ECO:0000313" key="1">
    <source>
        <dbReference type="EMBL" id="OGY21060.1"/>
    </source>
</evidence>
<dbReference type="EMBL" id="MHCN01000018">
    <property type="protein sequence ID" value="OGY21060.1"/>
    <property type="molecule type" value="Genomic_DNA"/>
</dbReference>
<dbReference type="Gene3D" id="3.40.50.450">
    <property type="match status" value="1"/>
</dbReference>
<reference evidence="1 2" key="1">
    <citation type="journal article" date="2016" name="Nat. Commun.">
        <title>Thousands of microbial genomes shed light on interconnected biogeochemical processes in an aquifer system.</title>
        <authorList>
            <person name="Anantharaman K."/>
            <person name="Brown C.T."/>
            <person name="Hug L.A."/>
            <person name="Sharon I."/>
            <person name="Castelle C.J."/>
            <person name="Probst A.J."/>
            <person name="Thomas B.C."/>
            <person name="Singh A."/>
            <person name="Wilkins M.J."/>
            <person name="Karaoz U."/>
            <person name="Brodie E.L."/>
            <person name="Williams K.H."/>
            <person name="Hubbard S.S."/>
            <person name="Banfield J.F."/>
        </authorList>
    </citation>
    <scope>NUCLEOTIDE SEQUENCE [LARGE SCALE GENOMIC DNA]</scope>
</reference>
<accession>A0A1G1W0F4</accession>
<dbReference type="AlphaFoldDB" id="A0A1G1W0F4"/>
<dbReference type="InterPro" id="IPR041164">
    <property type="entry name" value="LDcluster4"/>
</dbReference>
<protein>
    <recommendedName>
        <fullName evidence="3">Protein containing YHS domain protein</fullName>
    </recommendedName>
</protein>
<dbReference type="InterPro" id="IPR052341">
    <property type="entry name" value="LOG_family_nucleotidases"/>
</dbReference>
<dbReference type="PANTHER" id="PTHR43393:SF3">
    <property type="entry name" value="LYSINE DECARBOXYLASE-LIKE PROTEIN"/>
    <property type="match status" value="1"/>
</dbReference>
<dbReference type="Pfam" id="PF18306">
    <property type="entry name" value="LDcluster4"/>
    <property type="match status" value="1"/>
</dbReference>